<dbReference type="Proteomes" id="UP000190961">
    <property type="component" value="Unassembled WGS sequence"/>
</dbReference>
<dbReference type="Pfam" id="PF07715">
    <property type="entry name" value="Plug"/>
    <property type="match status" value="1"/>
</dbReference>
<feature type="domain" description="TonB-dependent receptor plug" evidence="4">
    <location>
        <begin position="128"/>
        <end position="235"/>
    </location>
</feature>
<dbReference type="GO" id="GO:0044718">
    <property type="term" value="P:siderophore transmembrane transport"/>
    <property type="evidence" value="ECO:0007669"/>
    <property type="project" value="TreeGrafter"/>
</dbReference>
<keyword evidence="2 3" id="KW-0472">Membrane</keyword>
<dbReference type="PANTHER" id="PTHR30069:SF29">
    <property type="entry name" value="HEMOGLOBIN AND HEMOGLOBIN-HAPTOGLOBIN-BINDING PROTEIN 1-RELATED"/>
    <property type="match status" value="1"/>
</dbReference>
<dbReference type="SUPFAM" id="SSF56935">
    <property type="entry name" value="Porins"/>
    <property type="match status" value="1"/>
</dbReference>
<dbReference type="InterPro" id="IPR008969">
    <property type="entry name" value="CarboxyPept-like_regulatory"/>
</dbReference>
<dbReference type="AlphaFoldDB" id="A0A1T5JS89"/>
<dbReference type="FunFam" id="2.170.130.10:FF:000003">
    <property type="entry name" value="SusC/RagA family TonB-linked outer membrane protein"/>
    <property type="match status" value="1"/>
</dbReference>
<keyword evidence="2" id="KW-0813">Transport</keyword>
<dbReference type="Pfam" id="PF13715">
    <property type="entry name" value="CarbopepD_reg_2"/>
    <property type="match status" value="1"/>
</dbReference>
<gene>
    <name evidence="5" type="ORF">SAMN05660236_1412</name>
</gene>
<dbReference type="InterPro" id="IPR012910">
    <property type="entry name" value="Plug_dom"/>
</dbReference>
<evidence type="ECO:0000313" key="5">
    <source>
        <dbReference type="EMBL" id="SKC54088.1"/>
    </source>
</evidence>
<evidence type="ECO:0000256" key="1">
    <source>
        <dbReference type="ARBA" id="ARBA00022729"/>
    </source>
</evidence>
<dbReference type="SUPFAM" id="SSF49464">
    <property type="entry name" value="Carboxypeptidase regulatory domain-like"/>
    <property type="match status" value="1"/>
</dbReference>
<accession>A0A1T5JS89</accession>
<keyword evidence="3" id="KW-1133">Transmembrane helix</keyword>
<dbReference type="PANTHER" id="PTHR30069">
    <property type="entry name" value="TONB-DEPENDENT OUTER MEMBRANE RECEPTOR"/>
    <property type="match status" value="1"/>
</dbReference>
<dbReference type="NCBIfam" id="TIGR04056">
    <property type="entry name" value="OMP_RagA_SusC"/>
    <property type="match status" value="1"/>
</dbReference>
<keyword evidence="1" id="KW-0732">Signal</keyword>
<dbReference type="GO" id="GO:0015344">
    <property type="term" value="F:siderophore uptake transmembrane transporter activity"/>
    <property type="evidence" value="ECO:0007669"/>
    <property type="project" value="TreeGrafter"/>
</dbReference>
<dbReference type="OrthoDB" id="9768177at2"/>
<proteinExistence type="inferred from homology"/>
<dbReference type="PROSITE" id="PS51257">
    <property type="entry name" value="PROKAR_LIPOPROTEIN"/>
    <property type="match status" value="1"/>
</dbReference>
<dbReference type="NCBIfam" id="TIGR04057">
    <property type="entry name" value="SusC_RagA_signa"/>
    <property type="match status" value="1"/>
</dbReference>
<keyword evidence="2" id="KW-1134">Transmembrane beta strand</keyword>
<keyword evidence="6" id="KW-1185">Reference proteome</keyword>
<evidence type="ECO:0000256" key="3">
    <source>
        <dbReference type="SAM" id="Phobius"/>
    </source>
</evidence>
<evidence type="ECO:0000256" key="2">
    <source>
        <dbReference type="PROSITE-ProRule" id="PRU01360"/>
    </source>
</evidence>
<sequence length="1040" mass="114283">MIIKHLPRKITAPFIVMMIMLGCLHASIPLFAQSDITVKGKITSQDDASALPGVNVIVKGTSIGTTTDANGEFSIKAPDQNSILVFSFIGYTSQEAVVGTQTNIDVALVSDIATLSEIVVVGYGEQKKETLTGSVSQIKGEDIVKSPQTNVSNSLAGRFSGVIASNRGGEPGYDGSSYNIRGLATTGNNDVLVVIDGIPGQLGGLERLNPNDIESVSILKDASAAVYGSRAANGVILVTTKRGKSGKPTVNYSFNQGFSSPTRLPDMADAATYATIQNEIDYYNNKAGGMNQHYSEAEIQRFRDGSDPINYPNTNWADETLKKVALQNQHNLSINGGSSDVKYFVSLGKIYQDGLYKNGATKYNQYSFRSNIDANVTKDFKITLSLAGRQEDRKYPISGAGDIFRSIYRAYPTVAARYPNGFPSRGVEGNNPVLMATDIGGTNVNPTNVFNGILRASYAIPKIQGLSVDGFYAVDKTWNFSKAFSKPYAVYSYNSADDSYTRSISGGSSGTAKLTESQENNTMITQNIKLNYEKQFGDHYINSFVAYEQSQTHRETFNATRLRFPTIETPELSQGGSAAADRDNTGSSYNYTRRSYIGRIAYNYKEKYLAEVQMRVDGSSTFPSGNRYGYFPAVSAGWRISEEDWFANSVSFINDLKIRASYGQLGNDNVNQFQYFNNYSFNNTYVLGTDKHPGIDLTKLANKNITWEVSKKTDIGLNATVLRNFTLEFIYFMQDRSDILAVRNASIPGISGIVNPYNDNSANYNPLVPSENIGKVKSRGIETTVGYKHQGDFWYALSANMTYAKSEIVFIDEAPSVLDYQRQTGRPLNSYLLYNAIGIFRTAGDLDSHPHLANAQLGDLIYDDYNNDGKITADDQVRTKYGNIPQLTYGLNVSAGWKNFDISILFAGQARVSQYVLAESGTVGNFYSTWADNRWSPSNVNGSYPRVDTRASASINGGSNKNNFWLNDASFMRLKNIAIGYNVPSALISKLSLTGVRVYANAFNLFTITKVKDYDPEGSSESGQFYPQQRIINLGVNIQF</sequence>
<evidence type="ECO:0000313" key="6">
    <source>
        <dbReference type="Proteomes" id="UP000190961"/>
    </source>
</evidence>
<protein>
    <submittedName>
        <fullName evidence="5">TonB-linked outer membrane protein, SusC/RagA family</fullName>
    </submittedName>
</protein>
<reference evidence="5 6" key="1">
    <citation type="submission" date="2017-02" db="EMBL/GenBank/DDBJ databases">
        <authorList>
            <person name="Peterson S.W."/>
        </authorList>
    </citation>
    <scope>NUCLEOTIDE SEQUENCE [LARGE SCALE GENOMIC DNA]</scope>
    <source>
        <strain evidence="5 6">DSM 25262</strain>
    </source>
</reference>
<keyword evidence="2 3" id="KW-0812">Transmembrane</keyword>
<dbReference type="STRING" id="688867.SAMN05660236_1412"/>
<dbReference type="PROSITE" id="PS52016">
    <property type="entry name" value="TONB_DEPENDENT_REC_3"/>
    <property type="match status" value="1"/>
</dbReference>
<dbReference type="InterPro" id="IPR023996">
    <property type="entry name" value="TonB-dep_OMP_SusC/RagA"/>
</dbReference>
<comment type="subcellular location">
    <subcellularLocation>
        <location evidence="2">Cell outer membrane</location>
        <topology evidence="2">Multi-pass membrane protein</topology>
    </subcellularLocation>
</comment>
<keyword evidence="2" id="KW-0998">Cell outer membrane</keyword>
<dbReference type="InterPro" id="IPR037066">
    <property type="entry name" value="Plug_dom_sf"/>
</dbReference>
<evidence type="ECO:0000259" key="4">
    <source>
        <dbReference type="Pfam" id="PF07715"/>
    </source>
</evidence>
<dbReference type="InterPro" id="IPR039426">
    <property type="entry name" value="TonB-dep_rcpt-like"/>
</dbReference>
<dbReference type="GO" id="GO:0009279">
    <property type="term" value="C:cell outer membrane"/>
    <property type="evidence" value="ECO:0007669"/>
    <property type="project" value="UniProtKB-SubCell"/>
</dbReference>
<organism evidence="5 6">
    <name type="scientific">Ohtaekwangia koreensis</name>
    <dbReference type="NCBI Taxonomy" id="688867"/>
    <lineage>
        <taxon>Bacteria</taxon>
        <taxon>Pseudomonadati</taxon>
        <taxon>Bacteroidota</taxon>
        <taxon>Cytophagia</taxon>
        <taxon>Cytophagales</taxon>
        <taxon>Fulvivirgaceae</taxon>
        <taxon>Ohtaekwangia</taxon>
    </lineage>
</organism>
<dbReference type="InterPro" id="IPR023997">
    <property type="entry name" value="TonB-dep_OMP_SusC/RagA_CS"/>
</dbReference>
<name>A0A1T5JS89_9BACT</name>
<dbReference type="RefSeq" id="WP_079685952.1">
    <property type="nucleotide sequence ID" value="NZ_FUZU01000001.1"/>
</dbReference>
<dbReference type="Gene3D" id="2.60.40.1120">
    <property type="entry name" value="Carboxypeptidase-like, regulatory domain"/>
    <property type="match status" value="1"/>
</dbReference>
<feature type="transmembrane region" description="Helical" evidence="3">
    <location>
        <begin position="12"/>
        <end position="32"/>
    </location>
</feature>
<comment type="similarity">
    <text evidence="2">Belongs to the TonB-dependent receptor family.</text>
</comment>
<dbReference type="Gene3D" id="2.170.130.10">
    <property type="entry name" value="TonB-dependent receptor, plug domain"/>
    <property type="match status" value="1"/>
</dbReference>
<dbReference type="EMBL" id="FUZU01000001">
    <property type="protein sequence ID" value="SKC54088.1"/>
    <property type="molecule type" value="Genomic_DNA"/>
</dbReference>